<proteinExistence type="predicted"/>
<protein>
    <submittedName>
        <fullName evidence="1">Uncharacterized protein</fullName>
    </submittedName>
</protein>
<organism evidence="1">
    <name type="scientific">Arundo donax</name>
    <name type="common">Giant reed</name>
    <name type="synonym">Donax arundinaceus</name>
    <dbReference type="NCBI Taxonomy" id="35708"/>
    <lineage>
        <taxon>Eukaryota</taxon>
        <taxon>Viridiplantae</taxon>
        <taxon>Streptophyta</taxon>
        <taxon>Embryophyta</taxon>
        <taxon>Tracheophyta</taxon>
        <taxon>Spermatophyta</taxon>
        <taxon>Magnoliopsida</taxon>
        <taxon>Liliopsida</taxon>
        <taxon>Poales</taxon>
        <taxon>Poaceae</taxon>
        <taxon>PACMAD clade</taxon>
        <taxon>Arundinoideae</taxon>
        <taxon>Arundineae</taxon>
        <taxon>Arundo</taxon>
    </lineage>
</organism>
<dbReference type="AlphaFoldDB" id="A0A0A9E3T4"/>
<accession>A0A0A9E3T4</accession>
<dbReference type="EMBL" id="GBRH01205340">
    <property type="protein sequence ID" value="JAD92555.1"/>
    <property type="molecule type" value="Transcribed_RNA"/>
</dbReference>
<reference evidence="1" key="1">
    <citation type="submission" date="2014-09" db="EMBL/GenBank/DDBJ databases">
        <authorList>
            <person name="Magalhaes I.L.F."/>
            <person name="Oliveira U."/>
            <person name="Santos F.R."/>
            <person name="Vidigal T.H.D.A."/>
            <person name="Brescovit A.D."/>
            <person name="Santos A.J."/>
        </authorList>
    </citation>
    <scope>NUCLEOTIDE SEQUENCE</scope>
    <source>
        <tissue evidence="1">Shoot tissue taken approximately 20 cm above the soil surface</tissue>
    </source>
</reference>
<name>A0A0A9E3T4_ARUDO</name>
<sequence>MEYGKGLYEASHTLHCAMQRGYVESRTSWHKWSDLPLRLTCPSVKNYHIF</sequence>
<reference evidence="1" key="2">
    <citation type="journal article" date="2015" name="Data Brief">
        <title>Shoot transcriptome of the giant reed, Arundo donax.</title>
        <authorList>
            <person name="Barrero R.A."/>
            <person name="Guerrero F.D."/>
            <person name="Moolhuijzen P."/>
            <person name="Goolsby J.A."/>
            <person name="Tidwell J."/>
            <person name="Bellgard S.E."/>
            <person name="Bellgard M.I."/>
        </authorList>
    </citation>
    <scope>NUCLEOTIDE SEQUENCE</scope>
    <source>
        <tissue evidence="1">Shoot tissue taken approximately 20 cm above the soil surface</tissue>
    </source>
</reference>
<evidence type="ECO:0000313" key="1">
    <source>
        <dbReference type="EMBL" id="JAD92555.1"/>
    </source>
</evidence>